<dbReference type="PANTHER" id="PTHR45632">
    <property type="entry name" value="LD33804P"/>
    <property type="match status" value="1"/>
</dbReference>
<dbReference type="InterPro" id="IPR011043">
    <property type="entry name" value="Gal_Oxase/kelch_b-propeller"/>
</dbReference>
<dbReference type="SMART" id="SM00875">
    <property type="entry name" value="BACK"/>
    <property type="match status" value="1"/>
</dbReference>
<dbReference type="OrthoDB" id="6482909at2759"/>
<dbReference type="Gene3D" id="2.120.10.80">
    <property type="entry name" value="Kelch-type beta propeller"/>
    <property type="match status" value="2"/>
</dbReference>
<dbReference type="SMART" id="SM00612">
    <property type="entry name" value="Kelch"/>
    <property type="match status" value="4"/>
</dbReference>
<sequence length="611" mass="69935">MPRKPRTPAVRTKLELVQVKIGDKNIGNRTLSKLNQLRTREDLCDVKIKVQVDSEVYHAHRCILTVNSDYFRAMFGVEMTESRTNEVVLTGTVESDAVRDVLNYLYTGNLLINAENVQSLFLLSDMWQMAEVINFCTDFMEKQLDVTNCLGVYCLAEKFQQKQLSEKAARLVKQQFTLICREEEFLTVPPEIVERILSWGDIYLGAEASEDEVVRVVWRWTEHDQEHRKQYLKSLLSLVRFSGVSKETLDWFRGLSVIQEDKELQELISTRLSFPYEARRRPGYIYVIGGYLQSRTGPTCPRLKTVERYSTEIREWDPVAPLPETPSHLYALNTRGRIYCIAVMIDMESTMAQEKEAHGKCYHFDIVKEVWEDATHCVEENAMQVLVKCFKDGGAITHCQTSDCIYCVTADSCVCIKITDFHGEPEFRISGQWRSVEDYREFHHQGHSAVVLGGKVYMLGGADMETRASVPKPDQVFPSSALHRWELDKGDRWEKMASMREPRSVCAVTVLNGCIYAIGGFNAHRLTSVEKYDPVMESWTTVASLNKPRTHCCAVTLDGKIYVMGGKSYSFNQGGARKVLSSVEVYDPVCDTWSYIEQMNQARCWYGTVVL</sequence>
<dbReference type="PROSITE" id="PS50097">
    <property type="entry name" value="BTB"/>
    <property type="match status" value="1"/>
</dbReference>
<evidence type="ECO:0000256" key="2">
    <source>
        <dbReference type="ARBA" id="ARBA00022737"/>
    </source>
</evidence>
<keyword evidence="4" id="KW-1185">Reference proteome</keyword>
<dbReference type="Gene3D" id="1.25.40.420">
    <property type="match status" value="1"/>
</dbReference>
<dbReference type="Pfam" id="PF01344">
    <property type="entry name" value="Kelch_1"/>
    <property type="match status" value="3"/>
</dbReference>
<dbReference type="RefSeq" id="XP_013386755.1">
    <property type="nucleotide sequence ID" value="XM_013531301.1"/>
</dbReference>
<dbReference type="PIRSF" id="PIRSF037037">
    <property type="entry name" value="Kelch-like_protein_gigaxonin"/>
    <property type="match status" value="1"/>
</dbReference>
<reference evidence="5" key="1">
    <citation type="submission" date="2025-08" db="UniProtKB">
        <authorList>
            <consortium name="RefSeq"/>
        </authorList>
    </citation>
    <scope>IDENTIFICATION</scope>
    <source>
        <tissue evidence="5">Gonads</tissue>
    </source>
</reference>
<dbReference type="Gene3D" id="3.30.710.10">
    <property type="entry name" value="Potassium Channel Kv1.1, Chain A"/>
    <property type="match status" value="1"/>
</dbReference>
<dbReference type="KEGG" id="lak:106156179"/>
<dbReference type="InterPro" id="IPR006652">
    <property type="entry name" value="Kelch_1"/>
</dbReference>
<dbReference type="InterPro" id="IPR017096">
    <property type="entry name" value="BTB-kelch_protein"/>
</dbReference>
<dbReference type="InterPro" id="IPR011705">
    <property type="entry name" value="BACK"/>
</dbReference>
<dbReference type="SUPFAM" id="SSF54695">
    <property type="entry name" value="POZ domain"/>
    <property type="match status" value="1"/>
</dbReference>
<dbReference type="InParanoid" id="A0A1S3HKW7"/>
<proteinExistence type="predicted"/>
<protein>
    <submittedName>
        <fullName evidence="5">Actin-binding protein IPP isoform X1</fullName>
    </submittedName>
</protein>
<gene>
    <name evidence="5" type="primary">LOC106156179</name>
</gene>
<dbReference type="InterPro" id="IPR000210">
    <property type="entry name" value="BTB/POZ_dom"/>
</dbReference>
<feature type="domain" description="BTB" evidence="3">
    <location>
        <begin position="44"/>
        <end position="114"/>
    </location>
</feature>
<dbReference type="STRING" id="7574.A0A1S3HKW7"/>
<keyword evidence="2" id="KW-0677">Repeat</keyword>
<evidence type="ECO:0000313" key="4">
    <source>
        <dbReference type="Proteomes" id="UP000085678"/>
    </source>
</evidence>
<evidence type="ECO:0000256" key="1">
    <source>
        <dbReference type="ARBA" id="ARBA00022441"/>
    </source>
</evidence>
<keyword evidence="1" id="KW-0880">Kelch repeat</keyword>
<dbReference type="Proteomes" id="UP000085678">
    <property type="component" value="Unplaced"/>
</dbReference>
<dbReference type="PANTHER" id="PTHR45632:SF3">
    <property type="entry name" value="KELCH-LIKE PROTEIN 32"/>
    <property type="match status" value="1"/>
</dbReference>
<evidence type="ECO:0000259" key="3">
    <source>
        <dbReference type="PROSITE" id="PS50097"/>
    </source>
</evidence>
<dbReference type="InterPro" id="IPR011333">
    <property type="entry name" value="SKP1/BTB/POZ_sf"/>
</dbReference>
<dbReference type="GeneID" id="106156179"/>
<dbReference type="SMART" id="SM00225">
    <property type="entry name" value="BTB"/>
    <property type="match status" value="1"/>
</dbReference>
<dbReference type="SUPFAM" id="SSF117281">
    <property type="entry name" value="Kelch motif"/>
    <property type="match status" value="1"/>
</dbReference>
<dbReference type="Pfam" id="PF00651">
    <property type="entry name" value="BTB"/>
    <property type="match status" value="1"/>
</dbReference>
<accession>A0A1S3HKW7</accession>
<dbReference type="SUPFAM" id="SSF50965">
    <property type="entry name" value="Galactose oxidase, central domain"/>
    <property type="match status" value="1"/>
</dbReference>
<organism evidence="4 5">
    <name type="scientific">Lingula anatina</name>
    <name type="common">Brachiopod</name>
    <name type="synonym">Lingula unguis</name>
    <dbReference type="NCBI Taxonomy" id="7574"/>
    <lineage>
        <taxon>Eukaryota</taxon>
        <taxon>Metazoa</taxon>
        <taxon>Spiralia</taxon>
        <taxon>Lophotrochozoa</taxon>
        <taxon>Brachiopoda</taxon>
        <taxon>Linguliformea</taxon>
        <taxon>Lingulata</taxon>
        <taxon>Lingulida</taxon>
        <taxon>Linguloidea</taxon>
        <taxon>Lingulidae</taxon>
        <taxon>Lingula</taxon>
    </lineage>
</organism>
<evidence type="ECO:0000313" key="5">
    <source>
        <dbReference type="RefSeq" id="XP_013386755.1"/>
    </source>
</evidence>
<dbReference type="AlphaFoldDB" id="A0A1S3HKW7"/>
<name>A0A1S3HKW7_LINAN</name>
<dbReference type="Pfam" id="PF07707">
    <property type="entry name" value="BACK"/>
    <property type="match status" value="1"/>
</dbReference>
<dbReference type="InterPro" id="IPR015915">
    <property type="entry name" value="Kelch-typ_b-propeller"/>
</dbReference>